<protein>
    <submittedName>
        <fullName evidence="1">Uncharacterized protein</fullName>
    </submittedName>
</protein>
<dbReference type="EMBL" id="LT960611">
    <property type="protein sequence ID" value="SON49704.1"/>
    <property type="molecule type" value="Genomic_DNA"/>
</dbReference>
<evidence type="ECO:0000313" key="2">
    <source>
        <dbReference type="Proteomes" id="UP000235828"/>
    </source>
</evidence>
<evidence type="ECO:0000313" key="1">
    <source>
        <dbReference type="EMBL" id="SON49704.1"/>
    </source>
</evidence>
<keyword evidence="2" id="KW-1185">Reference proteome</keyword>
<reference evidence="1 2" key="1">
    <citation type="submission" date="2017-10" db="EMBL/GenBank/DDBJ databases">
        <authorList>
            <person name="Banno H."/>
            <person name="Chua N.-H."/>
        </authorList>
    </citation>
    <scope>NUCLEOTIDE SEQUENCE [LARGE SCALE GENOMIC DNA]</scope>
    <source>
        <strain evidence="1">Vibrio tapetis CECT4600</strain>
    </source>
</reference>
<dbReference type="AlphaFoldDB" id="A0A2N8ZCR7"/>
<dbReference type="Proteomes" id="UP000235828">
    <property type="component" value="Chromosome A"/>
</dbReference>
<organism evidence="1 2">
    <name type="scientific">Vibrio tapetis subsp. tapetis</name>
    <dbReference type="NCBI Taxonomy" id="1671868"/>
    <lineage>
        <taxon>Bacteria</taxon>
        <taxon>Pseudomonadati</taxon>
        <taxon>Pseudomonadota</taxon>
        <taxon>Gammaproteobacteria</taxon>
        <taxon>Vibrionales</taxon>
        <taxon>Vibrionaceae</taxon>
        <taxon>Vibrio</taxon>
    </lineage>
</organism>
<proteinExistence type="predicted"/>
<sequence length="38" mass="4483">MERIKKGPKGPFLDFDKQFNYMNVFYVSKKRAALTNSL</sequence>
<gene>
    <name evidence="1" type="ORF">VTAP4600_A1725</name>
</gene>
<dbReference type="KEGG" id="vta:A1725"/>
<accession>A0A2N8ZCR7</accession>
<name>A0A2N8ZCR7_9VIBR</name>